<evidence type="ECO:0000313" key="4">
    <source>
        <dbReference type="EMBL" id="KAK9720290.1"/>
    </source>
</evidence>
<feature type="compositionally biased region" description="Low complexity" evidence="2">
    <location>
        <begin position="25"/>
        <end position="39"/>
    </location>
</feature>
<sequence>METSKHPSTTDSHSPNTTYSTTLPPILSTTHQPTTTTLPILPPPSTLSIVPPEFSKASSHPTSEPQFPSTSPVSDSHSATFQDPANKSHENSSLQSDSGKNQSDTEGSEPEGESTSKRPSGVNLSISNTDELRRLALESRESLEVLAAKTHETTPGSADKARSILISTWLIDNYESADDQSVSREALYSHYTLFCEKIGVHHVNSASFGKIVRSVFSNITTRRLGTRGQSKYLFCLKFLEM</sequence>
<evidence type="ECO:0000259" key="3">
    <source>
        <dbReference type="PROSITE" id="PS51526"/>
    </source>
</evidence>
<dbReference type="Gene3D" id="1.10.10.10">
    <property type="entry name" value="Winged helix-like DNA-binding domain superfamily/Winged helix DNA-binding domain"/>
    <property type="match status" value="1"/>
</dbReference>
<dbReference type="InterPro" id="IPR039779">
    <property type="entry name" value="RFX-like"/>
</dbReference>
<name>A0ABR2W5Y2_9FUNG</name>
<feature type="compositionally biased region" description="Polar residues" evidence="2">
    <location>
        <begin position="56"/>
        <end position="102"/>
    </location>
</feature>
<dbReference type="PANTHER" id="PTHR12619">
    <property type="entry name" value="RFX TRANSCRIPTION FACTOR FAMILY"/>
    <property type="match status" value="1"/>
</dbReference>
<proteinExistence type="predicted"/>
<protein>
    <recommendedName>
        <fullName evidence="3">RFX-type winged-helix domain-containing protein</fullName>
    </recommendedName>
</protein>
<dbReference type="InterPro" id="IPR036390">
    <property type="entry name" value="WH_DNA-bd_sf"/>
</dbReference>
<dbReference type="Pfam" id="PF02257">
    <property type="entry name" value="RFX_DNA_binding"/>
    <property type="match status" value="1"/>
</dbReference>
<evidence type="ECO:0000256" key="1">
    <source>
        <dbReference type="ARBA" id="ARBA00023125"/>
    </source>
</evidence>
<feature type="region of interest" description="Disordered" evidence="2">
    <location>
        <begin position="1"/>
        <end position="129"/>
    </location>
</feature>
<comment type="caution">
    <text evidence="4">The sequence shown here is derived from an EMBL/GenBank/DDBJ whole genome shotgun (WGS) entry which is preliminary data.</text>
</comment>
<feature type="domain" description="RFX-type winged-helix" evidence="3">
    <location>
        <begin position="166"/>
        <end position="240"/>
    </location>
</feature>
<dbReference type="Proteomes" id="UP001479436">
    <property type="component" value="Unassembled WGS sequence"/>
</dbReference>
<evidence type="ECO:0000256" key="2">
    <source>
        <dbReference type="SAM" id="MobiDB-lite"/>
    </source>
</evidence>
<dbReference type="EMBL" id="JASJQH010007017">
    <property type="protein sequence ID" value="KAK9720290.1"/>
    <property type="molecule type" value="Genomic_DNA"/>
</dbReference>
<dbReference type="InterPro" id="IPR036388">
    <property type="entry name" value="WH-like_DNA-bd_sf"/>
</dbReference>
<dbReference type="PANTHER" id="PTHR12619:SF5">
    <property type="entry name" value="TRANSCRIPTION FACTOR RFX4"/>
    <property type="match status" value="1"/>
</dbReference>
<reference evidence="4 5" key="1">
    <citation type="submission" date="2023-04" db="EMBL/GenBank/DDBJ databases">
        <title>Genome of Basidiobolus ranarum AG-B5.</title>
        <authorList>
            <person name="Stajich J.E."/>
            <person name="Carter-House D."/>
            <person name="Gryganskyi A."/>
        </authorList>
    </citation>
    <scope>NUCLEOTIDE SEQUENCE [LARGE SCALE GENOMIC DNA]</scope>
    <source>
        <strain evidence="4 5">AG-B5</strain>
    </source>
</reference>
<dbReference type="SUPFAM" id="SSF46785">
    <property type="entry name" value="Winged helix' DNA-binding domain"/>
    <property type="match status" value="1"/>
</dbReference>
<dbReference type="InterPro" id="IPR003150">
    <property type="entry name" value="DNA-bd_RFX"/>
</dbReference>
<dbReference type="PROSITE" id="PS51526">
    <property type="entry name" value="RFX_DBD"/>
    <property type="match status" value="1"/>
</dbReference>
<organism evidence="4 5">
    <name type="scientific">Basidiobolus ranarum</name>
    <dbReference type="NCBI Taxonomy" id="34480"/>
    <lineage>
        <taxon>Eukaryota</taxon>
        <taxon>Fungi</taxon>
        <taxon>Fungi incertae sedis</taxon>
        <taxon>Zoopagomycota</taxon>
        <taxon>Entomophthoromycotina</taxon>
        <taxon>Basidiobolomycetes</taxon>
        <taxon>Basidiobolales</taxon>
        <taxon>Basidiobolaceae</taxon>
        <taxon>Basidiobolus</taxon>
    </lineage>
</organism>
<feature type="compositionally biased region" description="Polar residues" evidence="2">
    <location>
        <begin position="1"/>
        <end position="23"/>
    </location>
</feature>
<keyword evidence="5" id="KW-1185">Reference proteome</keyword>
<evidence type="ECO:0000313" key="5">
    <source>
        <dbReference type="Proteomes" id="UP001479436"/>
    </source>
</evidence>
<gene>
    <name evidence="4" type="ORF">K7432_004217</name>
</gene>
<accession>A0ABR2W5Y2</accession>
<keyword evidence="1" id="KW-0238">DNA-binding</keyword>